<dbReference type="PROSITE" id="PS50181">
    <property type="entry name" value="FBOX"/>
    <property type="match status" value="1"/>
</dbReference>
<feature type="domain" description="F-box" evidence="1">
    <location>
        <begin position="1"/>
        <end position="45"/>
    </location>
</feature>
<dbReference type="Proteomes" id="UP000467841">
    <property type="component" value="Unassembled WGS sequence"/>
</dbReference>
<name>A0A6D2J595_9BRAS</name>
<protein>
    <recommendedName>
        <fullName evidence="1">F-box domain-containing protein</fullName>
    </recommendedName>
</protein>
<sequence>MTPIDIPLDLQIEILLRLPVKSLFRFRCVSKLWSSIITSRDFKNRHMNIATSSAPPRLLIAFADFDGSKLLLVSSPNPIASSSSFSSSPFCVPYRDLSLVKLQGKKVYNTSRGLICVGAGFKDVAICNPSTRQLHTFPEFKFKDSRHFIPRPNYVFGYDPVDDQYKVLAVHLSSRSENKVLASGKEEAWREAPCVACPHFPRTWGLYMNGTVYYRAKAIDSPDRGSIIMSFDVRLETFNMINIPSKVLSLMGYVNMGDAYRLFTDKALINYREKLV</sequence>
<dbReference type="PANTHER" id="PTHR31111">
    <property type="entry name" value="BNAA05G37150D PROTEIN-RELATED"/>
    <property type="match status" value="1"/>
</dbReference>
<dbReference type="SMART" id="SM00256">
    <property type="entry name" value="FBOX"/>
    <property type="match status" value="1"/>
</dbReference>
<dbReference type="InterPro" id="IPR036047">
    <property type="entry name" value="F-box-like_dom_sf"/>
</dbReference>
<dbReference type="OrthoDB" id="687122at2759"/>
<keyword evidence="3" id="KW-1185">Reference proteome</keyword>
<dbReference type="NCBIfam" id="TIGR01640">
    <property type="entry name" value="F_box_assoc_1"/>
    <property type="match status" value="1"/>
</dbReference>
<dbReference type="PANTHER" id="PTHR31111:SF47">
    <property type="entry name" value="F-BOX ASSOCIATED UBIQUITINATION EFFECTOR FAMILY PROTEIN"/>
    <property type="match status" value="1"/>
</dbReference>
<dbReference type="Pfam" id="PF00646">
    <property type="entry name" value="F-box"/>
    <property type="match status" value="1"/>
</dbReference>
<dbReference type="InterPro" id="IPR013187">
    <property type="entry name" value="F-box-assoc_dom_typ3"/>
</dbReference>
<dbReference type="AlphaFoldDB" id="A0A6D2J595"/>
<evidence type="ECO:0000313" key="2">
    <source>
        <dbReference type="EMBL" id="CAA7036655.1"/>
    </source>
</evidence>
<proteinExistence type="predicted"/>
<accession>A0A6D2J595</accession>
<organism evidence="2 3">
    <name type="scientific">Microthlaspi erraticum</name>
    <dbReference type="NCBI Taxonomy" id="1685480"/>
    <lineage>
        <taxon>Eukaryota</taxon>
        <taxon>Viridiplantae</taxon>
        <taxon>Streptophyta</taxon>
        <taxon>Embryophyta</taxon>
        <taxon>Tracheophyta</taxon>
        <taxon>Spermatophyta</taxon>
        <taxon>Magnoliopsida</taxon>
        <taxon>eudicotyledons</taxon>
        <taxon>Gunneridae</taxon>
        <taxon>Pentapetalae</taxon>
        <taxon>rosids</taxon>
        <taxon>malvids</taxon>
        <taxon>Brassicales</taxon>
        <taxon>Brassicaceae</taxon>
        <taxon>Coluteocarpeae</taxon>
        <taxon>Microthlaspi</taxon>
    </lineage>
</organism>
<dbReference type="EMBL" id="CACVBM020001163">
    <property type="protein sequence ID" value="CAA7036655.1"/>
    <property type="molecule type" value="Genomic_DNA"/>
</dbReference>
<comment type="caution">
    <text evidence="2">The sequence shown here is derived from an EMBL/GenBank/DDBJ whole genome shotgun (WGS) entry which is preliminary data.</text>
</comment>
<dbReference type="Gene3D" id="1.20.1280.50">
    <property type="match status" value="1"/>
</dbReference>
<gene>
    <name evidence="2" type="ORF">MERR_LOCUS23890</name>
</gene>
<reference evidence="2" key="1">
    <citation type="submission" date="2020-01" db="EMBL/GenBank/DDBJ databases">
        <authorList>
            <person name="Mishra B."/>
        </authorList>
    </citation>
    <scope>NUCLEOTIDE SEQUENCE [LARGE SCALE GENOMIC DNA]</scope>
</reference>
<evidence type="ECO:0000259" key="1">
    <source>
        <dbReference type="PROSITE" id="PS50181"/>
    </source>
</evidence>
<dbReference type="Pfam" id="PF08268">
    <property type="entry name" value="FBA_3"/>
    <property type="match status" value="1"/>
</dbReference>
<dbReference type="InterPro" id="IPR017451">
    <property type="entry name" value="F-box-assoc_interact_dom"/>
</dbReference>
<evidence type="ECO:0000313" key="3">
    <source>
        <dbReference type="Proteomes" id="UP000467841"/>
    </source>
</evidence>
<dbReference type="InterPro" id="IPR001810">
    <property type="entry name" value="F-box_dom"/>
</dbReference>
<dbReference type="SUPFAM" id="SSF81383">
    <property type="entry name" value="F-box domain"/>
    <property type="match status" value="1"/>
</dbReference>
<dbReference type="CDD" id="cd22157">
    <property type="entry name" value="F-box_AtFBW1-like"/>
    <property type="match status" value="1"/>
</dbReference>